<dbReference type="EMBL" id="FO117623">
    <property type="protein sequence ID" value="CCG02905.1"/>
    <property type="molecule type" value="Genomic_DNA"/>
</dbReference>
<protein>
    <submittedName>
        <fullName evidence="1">Uncharacterized protein</fullName>
    </submittedName>
</protein>
<evidence type="ECO:0000313" key="1">
    <source>
        <dbReference type="EMBL" id="CCG02905.1"/>
    </source>
</evidence>
<organism evidence="1 2">
    <name type="scientific">Blastococcus saxobsidens (strain DD2)</name>
    <dbReference type="NCBI Taxonomy" id="1146883"/>
    <lineage>
        <taxon>Bacteria</taxon>
        <taxon>Bacillati</taxon>
        <taxon>Actinomycetota</taxon>
        <taxon>Actinomycetes</taxon>
        <taxon>Geodermatophilales</taxon>
        <taxon>Geodermatophilaceae</taxon>
        <taxon>Blastococcus</taxon>
    </lineage>
</organism>
<dbReference type="Proteomes" id="UP000007517">
    <property type="component" value="Chromosome"/>
</dbReference>
<proteinExistence type="predicted"/>
<reference evidence="2" key="2">
    <citation type="submission" date="2012-02" db="EMBL/GenBank/DDBJ databases">
        <title>Complete genome sequence of Blastococcus saxobsidens strain DD2.</title>
        <authorList>
            <person name="Genoscope."/>
        </authorList>
    </citation>
    <scope>NUCLEOTIDE SEQUENCE [LARGE SCALE GENOMIC DNA]</scope>
    <source>
        <strain evidence="2">DD2</strain>
    </source>
</reference>
<sequence length="151" mass="15678">MTSRVVLVRGPRDVAASGGCCSGDVRPFDEGGSHCHAPRDESDDGVAPVYRALRAALPGDVAVEIVSPSNWLWLVPELVRAGRRRGLRGPALRRSVRAGMAVESLIVDGAVLASGRLPAPAAAVAAVEAELALREAGHPAAHPSGARVVRR</sequence>
<accession>H6RR26</accession>
<dbReference type="RefSeq" id="WP_014375788.1">
    <property type="nucleotide sequence ID" value="NC_016943.1"/>
</dbReference>
<reference evidence="1 2" key="1">
    <citation type="journal article" date="2012" name="J. Bacteriol.">
        <title>Genome Sequence of Blastococcus saxobsidens DD2, a Stone-Inhabiting Bacterium.</title>
        <authorList>
            <person name="Chouaia B."/>
            <person name="Crotti E."/>
            <person name="Brusetti L."/>
            <person name="Daffonchio D."/>
            <person name="Essoussi I."/>
            <person name="Nouioui I."/>
            <person name="Sbissi I."/>
            <person name="Ghodhbane-Gtari F."/>
            <person name="Gtari M."/>
            <person name="Vacherie B."/>
            <person name="Barbe V."/>
            <person name="Medigue C."/>
            <person name="Gury J."/>
            <person name="Pujic P."/>
            <person name="Normand P."/>
        </authorList>
    </citation>
    <scope>NUCLEOTIDE SEQUENCE [LARGE SCALE GENOMIC DNA]</scope>
    <source>
        <strain evidence="1 2">DD2</strain>
    </source>
</reference>
<dbReference type="HOGENOM" id="CLU_1730037_0_0_11"/>
<dbReference type="AlphaFoldDB" id="H6RR26"/>
<gene>
    <name evidence="1" type="ordered locus">BLASA_1991</name>
</gene>
<dbReference type="OrthoDB" id="5195978at2"/>
<dbReference type="KEGG" id="bsd:BLASA_1991"/>
<name>H6RR26_BLASD</name>
<dbReference type="STRING" id="1146883.BLASA_1991"/>
<evidence type="ECO:0000313" key="2">
    <source>
        <dbReference type="Proteomes" id="UP000007517"/>
    </source>
</evidence>
<keyword evidence="2" id="KW-1185">Reference proteome</keyword>